<dbReference type="GO" id="GO:0030983">
    <property type="term" value="F:mismatched DNA binding"/>
    <property type="evidence" value="ECO:0007669"/>
    <property type="project" value="InterPro"/>
</dbReference>
<evidence type="ECO:0000259" key="6">
    <source>
        <dbReference type="SMART" id="SM01340"/>
    </source>
</evidence>
<dbReference type="InterPro" id="IPR038973">
    <property type="entry name" value="MutL/Mlh/Pms-like"/>
</dbReference>
<protein>
    <recommendedName>
        <fullName evidence="4">DNA mismatch repair protein MutL</fullName>
    </recommendedName>
</protein>
<dbReference type="OrthoDB" id="9763467at2"/>
<evidence type="ECO:0000313" key="9">
    <source>
        <dbReference type="Proteomes" id="UP000051645"/>
    </source>
</evidence>
<dbReference type="EMBL" id="JQAT01000008">
    <property type="protein sequence ID" value="KRN27440.1"/>
    <property type="molecule type" value="Genomic_DNA"/>
</dbReference>
<dbReference type="InterPro" id="IPR042120">
    <property type="entry name" value="MutL_C_dimsub"/>
</dbReference>
<evidence type="ECO:0000256" key="1">
    <source>
        <dbReference type="ARBA" id="ARBA00006082"/>
    </source>
</evidence>
<dbReference type="InterPro" id="IPR014790">
    <property type="entry name" value="MutL_C"/>
</dbReference>
<dbReference type="STRING" id="81857.IV38_GL002092"/>
<dbReference type="Gene3D" id="3.30.565.10">
    <property type="entry name" value="Histidine kinase-like ATPase, C-terminal domain"/>
    <property type="match status" value="1"/>
</dbReference>
<dbReference type="GO" id="GO:0006298">
    <property type="term" value="P:mismatch repair"/>
    <property type="evidence" value="ECO:0007669"/>
    <property type="project" value="UniProtKB-UniRule"/>
</dbReference>
<evidence type="ECO:0000256" key="2">
    <source>
        <dbReference type="ARBA" id="ARBA00022763"/>
    </source>
</evidence>
<dbReference type="Pfam" id="PF08676">
    <property type="entry name" value="MutL_C"/>
    <property type="match status" value="1"/>
</dbReference>
<dbReference type="FunFam" id="3.30.565.10:FF:000003">
    <property type="entry name" value="DNA mismatch repair endonuclease MutL"/>
    <property type="match status" value="1"/>
</dbReference>
<dbReference type="RefSeq" id="WP_057769588.1">
    <property type="nucleotide sequence ID" value="NZ_JQAT01000008.1"/>
</dbReference>
<feature type="domain" description="DNA mismatch repair protein S5" evidence="6">
    <location>
        <begin position="207"/>
        <end position="325"/>
    </location>
</feature>
<dbReference type="PROSITE" id="PS00058">
    <property type="entry name" value="DNA_MISMATCH_REPAIR_1"/>
    <property type="match status" value="1"/>
</dbReference>
<dbReference type="GO" id="GO:0032300">
    <property type="term" value="C:mismatch repair complex"/>
    <property type="evidence" value="ECO:0007669"/>
    <property type="project" value="InterPro"/>
</dbReference>
<evidence type="ECO:0000256" key="3">
    <source>
        <dbReference type="ARBA" id="ARBA00023204"/>
    </source>
</evidence>
<keyword evidence="3 4" id="KW-0234">DNA repair</keyword>
<gene>
    <name evidence="4" type="primary">mutL</name>
    <name evidence="7" type="ORF">IV38_GL002092</name>
    <name evidence="8" type="ORF">IV40_GL001358</name>
</gene>
<dbReference type="CDD" id="cd00782">
    <property type="entry name" value="MutL_Trans"/>
    <property type="match status" value="1"/>
</dbReference>
<dbReference type="EMBL" id="JQAZ01000004">
    <property type="protein sequence ID" value="KRN31363.1"/>
    <property type="molecule type" value="Genomic_DNA"/>
</dbReference>
<dbReference type="GO" id="GO:0005524">
    <property type="term" value="F:ATP binding"/>
    <property type="evidence" value="ECO:0007669"/>
    <property type="project" value="InterPro"/>
</dbReference>
<dbReference type="AlphaFoldDB" id="A0A0R2FSA4"/>
<dbReference type="Proteomes" id="UP000051645">
    <property type="component" value="Unassembled WGS sequence"/>
</dbReference>
<dbReference type="InterPro" id="IPR042121">
    <property type="entry name" value="MutL_C_regsub"/>
</dbReference>
<dbReference type="SMART" id="SM01340">
    <property type="entry name" value="DNA_mis_repair"/>
    <property type="match status" value="1"/>
</dbReference>
<dbReference type="HAMAP" id="MF_00149">
    <property type="entry name" value="DNA_mis_repair"/>
    <property type="match status" value="1"/>
</dbReference>
<evidence type="ECO:0000313" key="8">
    <source>
        <dbReference type="EMBL" id="KRN31363.1"/>
    </source>
</evidence>
<evidence type="ECO:0000313" key="7">
    <source>
        <dbReference type="EMBL" id="KRN27440.1"/>
    </source>
</evidence>
<accession>A0A0R2FSA4</accession>
<dbReference type="GO" id="GO:0140664">
    <property type="term" value="F:ATP-dependent DNA damage sensor activity"/>
    <property type="evidence" value="ECO:0007669"/>
    <property type="project" value="InterPro"/>
</dbReference>
<dbReference type="Pfam" id="PF13589">
    <property type="entry name" value="HATPase_c_3"/>
    <property type="match status" value="1"/>
</dbReference>
<comment type="similarity">
    <text evidence="1 4">Belongs to the DNA mismatch repair MutL/HexB family.</text>
</comment>
<dbReference type="PATRIC" id="fig|81857.3.peg.2142"/>
<dbReference type="InterPro" id="IPR020568">
    <property type="entry name" value="Ribosomal_Su5_D2-typ_SF"/>
</dbReference>
<dbReference type="GO" id="GO:0016887">
    <property type="term" value="F:ATP hydrolysis activity"/>
    <property type="evidence" value="ECO:0007669"/>
    <property type="project" value="InterPro"/>
</dbReference>
<dbReference type="InterPro" id="IPR013507">
    <property type="entry name" value="DNA_mismatch_S5_2-like"/>
</dbReference>
<dbReference type="InterPro" id="IPR014762">
    <property type="entry name" value="DNA_mismatch_repair_CS"/>
</dbReference>
<reference evidence="9 10" key="1">
    <citation type="journal article" date="2015" name="Genome Announc.">
        <title>Expanding the biotechnology potential of lactobacilli through comparative genomics of 213 strains and associated genera.</title>
        <authorList>
            <person name="Sun Z."/>
            <person name="Harris H.M."/>
            <person name="McCann A."/>
            <person name="Guo C."/>
            <person name="Argimon S."/>
            <person name="Zhang W."/>
            <person name="Yang X."/>
            <person name="Jeffery I.B."/>
            <person name="Cooney J.C."/>
            <person name="Kagawa T.F."/>
            <person name="Liu W."/>
            <person name="Song Y."/>
            <person name="Salvetti E."/>
            <person name="Wrobel A."/>
            <person name="Rasinkangas P."/>
            <person name="Parkhill J."/>
            <person name="Rea M.C."/>
            <person name="O'Sullivan O."/>
            <person name="Ritari J."/>
            <person name="Douillard F.P."/>
            <person name="Paul Ross R."/>
            <person name="Yang R."/>
            <person name="Briner A.E."/>
            <person name="Felis G.E."/>
            <person name="de Vos W.M."/>
            <person name="Barrangou R."/>
            <person name="Klaenhammer T.R."/>
            <person name="Caufield P.W."/>
            <person name="Cui Y."/>
            <person name="Zhang H."/>
            <person name="O'Toole P.W."/>
        </authorList>
    </citation>
    <scope>NUCLEOTIDE SEQUENCE [LARGE SCALE GENOMIC DNA]</scope>
    <source>
        <strain evidence="7 10">ATCC BAA-66</strain>
        <strain evidence="8 9">DSM 13344</strain>
    </source>
</reference>
<dbReference type="NCBIfam" id="TIGR00585">
    <property type="entry name" value="mutl"/>
    <property type="match status" value="1"/>
</dbReference>
<evidence type="ECO:0000256" key="4">
    <source>
        <dbReference type="HAMAP-Rule" id="MF_00149"/>
    </source>
</evidence>
<dbReference type="InterPro" id="IPR036890">
    <property type="entry name" value="HATPase_C_sf"/>
</dbReference>
<keyword evidence="9" id="KW-1185">Reference proteome</keyword>
<feature type="domain" description="MutL C-terminal dimerisation" evidence="5">
    <location>
        <begin position="451"/>
        <end position="593"/>
    </location>
</feature>
<evidence type="ECO:0000313" key="10">
    <source>
        <dbReference type="Proteomes" id="UP000051751"/>
    </source>
</evidence>
<dbReference type="Gene3D" id="3.30.1540.20">
    <property type="entry name" value="MutL, C-terminal domain, dimerisation subdomain"/>
    <property type="match status" value="1"/>
</dbReference>
<sequence length="647" mass="71553">MAKIHELSEALSNQIAAGEVIERPASVVKELVENAIDAHATQIDIRIVKAGLDTIQVTDNGDGIEQDDVDTAFKRHATSKIHDRNDLFRVRSLGFRGEALASIASVADVTLETSTGEVGTAVHIKGGDILDQHLEAVRKGTALTVRDLFYNTPARLKYVKSYQTELAHIVDIVNRLAMGHPQIAFTLKNEHGVQLKTAGTGDLQQTIAGIYGVSVAQKLLPVHGETPDFELDGYVSLPELTRASRQYISLLINGRYVKNTQLNKAIIAGYGSKLMVGRYPVVILNLQMDPLLVDVNVHPTKREVRLSKEADLAKLIQATIRTKLAQQNLIPDALRNQQQKKTANHIDLEQLQMNLNQISSQQQSYSNSGIAEAAPQPYQTQAPASLPDEAADDGQSIFTQPQRLAAWDAKYQTDVPAVPFPNADDQPAETSPVETAETQAAESQRFPTLRYLGQVHGTYLVAEGPDGFYMVDQHAAQERINYEKFRVAIGEVSPDQQNLLVPLVLDYPNTDAIRIREQLPLLEAVGIHLEPFGQNSFVVHSHPTWMQPGHEEKLTRGLIDELLAGHKLTVASFREKTAIMASCKQAIKANHHLDDQQARALLAKLATTEDPFNCPHGRPVLIHFSAQDLQKMFKRIQDPHESWNGEE</sequence>
<dbReference type="SMART" id="SM00853">
    <property type="entry name" value="MutL_C"/>
    <property type="match status" value="1"/>
</dbReference>
<dbReference type="Gene3D" id="3.30.230.10">
    <property type="match status" value="1"/>
</dbReference>
<dbReference type="InterPro" id="IPR020667">
    <property type="entry name" value="DNA_mismatch_repair_MutL"/>
</dbReference>
<dbReference type="PANTHER" id="PTHR10073:SF12">
    <property type="entry name" value="DNA MISMATCH REPAIR PROTEIN MLH1"/>
    <property type="match status" value="1"/>
</dbReference>
<evidence type="ECO:0000259" key="5">
    <source>
        <dbReference type="SMART" id="SM00853"/>
    </source>
</evidence>
<comment type="function">
    <text evidence="4">This protein is involved in the repair of mismatches in DNA. It is required for dam-dependent methyl-directed DNA mismatch repair. May act as a 'molecular matchmaker', a protein that promotes the formation of a stable complex between two or more DNA-binding proteins in an ATP-dependent manner without itself being part of a final effector complex.</text>
</comment>
<comment type="caution">
    <text evidence="8">The sequence shown here is derived from an EMBL/GenBank/DDBJ whole genome shotgun (WGS) entry which is preliminary data.</text>
</comment>
<dbReference type="Proteomes" id="UP000051751">
    <property type="component" value="Unassembled WGS sequence"/>
</dbReference>
<proteinExistence type="inferred from homology"/>
<dbReference type="InterPro" id="IPR037198">
    <property type="entry name" value="MutL_C_sf"/>
</dbReference>
<keyword evidence="2 4" id="KW-0227">DNA damage</keyword>
<dbReference type="SUPFAM" id="SSF54211">
    <property type="entry name" value="Ribosomal protein S5 domain 2-like"/>
    <property type="match status" value="1"/>
</dbReference>
<dbReference type="SUPFAM" id="SSF118116">
    <property type="entry name" value="DNA mismatch repair protein MutL"/>
    <property type="match status" value="1"/>
</dbReference>
<dbReference type="SUPFAM" id="SSF55874">
    <property type="entry name" value="ATPase domain of HSP90 chaperone/DNA topoisomerase II/histidine kinase"/>
    <property type="match status" value="1"/>
</dbReference>
<name>A0A0R2FSA4_9LACO</name>
<dbReference type="InterPro" id="IPR002099">
    <property type="entry name" value="MutL/Mlh/PMS"/>
</dbReference>
<dbReference type="Pfam" id="PF01119">
    <property type="entry name" value="DNA_mis_repair"/>
    <property type="match status" value="1"/>
</dbReference>
<dbReference type="CDD" id="cd16926">
    <property type="entry name" value="HATPase_MutL-MLH-PMS-like"/>
    <property type="match status" value="1"/>
</dbReference>
<dbReference type="InterPro" id="IPR014721">
    <property type="entry name" value="Ribsml_uS5_D2-typ_fold_subgr"/>
</dbReference>
<dbReference type="PANTHER" id="PTHR10073">
    <property type="entry name" value="DNA MISMATCH REPAIR PROTEIN MLH, PMS, MUTL"/>
    <property type="match status" value="1"/>
</dbReference>
<dbReference type="NCBIfam" id="NF000950">
    <property type="entry name" value="PRK00095.1-3"/>
    <property type="match status" value="1"/>
</dbReference>
<organism evidence="8 9">
    <name type="scientific">Lactobacillus selangorensis</name>
    <dbReference type="NCBI Taxonomy" id="81857"/>
    <lineage>
        <taxon>Bacteria</taxon>
        <taxon>Bacillati</taxon>
        <taxon>Bacillota</taxon>
        <taxon>Bacilli</taxon>
        <taxon>Lactobacillales</taxon>
        <taxon>Lactobacillaceae</taxon>
        <taxon>Lactobacillus</taxon>
    </lineage>
</organism>
<dbReference type="Gene3D" id="3.30.1370.100">
    <property type="entry name" value="MutL, C-terminal domain, regulatory subdomain"/>
    <property type="match status" value="1"/>
</dbReference>